<comment type="caution">
    <text evidence="2">The sequence shown here is derived from an EMBL/GenBank/DDBJ whole genome shotgun (WGS) entry which is preliminary data.</text>
</comment>
<dbReference type="OrthoDB" id="6585768at2759"/>
<dbReference type="PANTHER" id="PTHR47978">
    <property type="match status" value="1"/>
</dbReference>
<dbReference type="Gene3D" id="3.40.50.300">
    <property type="entry name" value="P-loop containing nucleotide triphosphate hydrolases"/>
    <property type="match status" value="1"/>
</dbReference>
<dbReference type="AlphaFoldDB" id="A0A9D5D337"/>
<reference evidence="2" key="1">
    <citation type="submission" date="2021-03" db="EMBL/GenBank/DDBJ databases">
        <authorList>
            <person name="Li Z."/>
            <person name="Yang C."/>
        </authorList>
    </citation>
    <scope>NUCLEOTIDE SEQUENCE</scope>
    <source>
        <strain evidence="2">Dzin_1.0</strain>
        <tissue evidence="2">Leaf</tissue>
    </source>
</reference>
<evidence type="ECO:0000313" key="3">
    <source>
        <dbReference type="Proteomes" id="UP001085076"/>
    </source>
</evidence>
<dbReference type="Proteomes" id="UP001085076">
    <property type="component" value="Miscellaneous, Linkage group lg02"/>
</dbReference>
<sequence length="118" mass="13527">MGQEGDQRHLDHVPIACKDAVAILIMFDLTSRSTLNNAINWYRRGRKWNKTAIPVLIGTKFDDFVQLPLEMQWTVVNELVVGVGSQVNFVTLHKHGQHVHACFSHLWTLHQHLFTTAE</sequence>
<keyword evidence="3" id="KW-1185">Reference proteome</keyword>
<reference evidence="2" key="2">
    <citation type="journal article" date="2022" name="Hortic Res">
        <title>The genome of Dioscorea zingiberensis sheds light on the biosynthesis, origin and evolution of the medicinally important diosgenin saponins.</title>
        <authorList>
            <person name="Li Y."/>
            <person name="Tan C."/>
            <person name="Li Z."/>
            <person name="Guo J."/>
            <person name="Li S."/>
            <person name="Chen X."/>
            <person name="Wang C."/>
            <person name="Dai X."/>
            <person name="Yang H."/>
            <person name="Song W."/>
            <person name="Hou L."/>
            <person name="Xu J."/>
            <person name="Tong Z."/>
            <person name="Xu A."/>
            <person name="Yuan X."/>
            <person name="Wang W."/>
            <person name="Yang Q."/>
            <person name="Chen L."/>
            <person name="Sun Z."/>
            <person name="Wang K."/>
            <person name="Pan B."/>
            <person name="Chen J."/>
            <person name="Bao Y."/>
            <person name="Liu F."/>
            <person name="Qi X."/>
            <person name="Gang D.R."/>
            <person name="Wen J."/>
            <person name="Li J."/>
        </authorList>
    </citation>
    <scope>NUCLEOTIDE SEQUENCE</scope>
    <source>
        <strain evidence="2">Dzin_1.0</strain>
    </source>
</reference>
<evidence type="ECO:0000313" key="2">
    <source>
        <dbReference type="EMBL" id="KAJ0983557.1"/>
    </source>
</evidence>
<evidence type="ECO:0000256" key="1">
    <source>
        <dbReference type="ARBA" id="ARBA00022741"/>
    </source>
</evidence>
<keyword evidence="1" id="KW-0547">Nucleotide-binding</keyword>
<proteinExistence type="predicted"/>
<dbReference type="InterPro" id="IPR001806">
    <property type="entry name" value="Small_GTPase"/>
</dbReference>
<dbReference type="EMBL" id="JAGGNH010000002">
    <property type="protein sequence ID" value="KAJ0983557.1"/>
    <property type="molecule type" value="Genomic_DNA"/>
</dbReference>
<protein>
    <submittedName>
        <fullName evidence="2">Uncharacterized protein</fullName>
    </submittedName>
</protein>
<accession>A0A9D5D337</accession>
<dbReference type="InterPro" id="IPR027417">
    <property type="entry name" value="P-loop_NTPase"/>
</dbReference>
<dbReference type="SUPFAM" id="SSF52540">
    <property type="entry name" value="P-loop containing nucleoside triphosphate hydrolases"/>
    <property type="match status" value="1"/>
</dbReference>
<gene>
    <name evidence="2" type="ORF">J5N97_011812</name>
</gene>
<organism evidence="2 3">
    <name type="scientific">Dioscorea zingiberensis</name>
    <dbReference type="NCBI Taxonomy" id="325984"/>
    <lineage>
        <taxon>Eukaryota</taxon>
        <taxon>Viridiplantae</taxon>
        <taxon>Streptophyta</taxon>
        <taxon>Embryophyta</taxon>
        <taxon>Tracheophyta</taxon>
        <taxon>Spermatophyta</taxon>
        <taxon>Magnoliopsida</taxon>
        <taxon>Liliopsida</taxon>
        <taxon>Dioscoreales</taxon>
        <taxon>Dioscoreaceae</taxon>
        <taxon>Dioscorea</taxon>
    </lineage>
</organism>
<dbReference type="Pfam" id="PF00071">
    <property type="entry name" value="Ras"/>
    <property type="match status" value="1"/>
</dbReference>
<dbReference type="GO" id="GO:0003924">
    <property type="term" value="F:GTPase activity"/>
    <property type="evidence" value="ECO:0007669"/>
    <property type="project" value="InterPro"/>
</dbReference>
<dbReference type="GO" id="GO:0005525">
    <property type="term" value="F:GTP binding"/>
    <property type="evidence" value="ECO:0007669"/>
    <property type="project" value="InterPro"/>
</dbReference>
<name>A0A9D5D337_9LILI</name>